<dbReference type="AlphaFoldDB" id="A0A832XL68"/>
<dbReference type="GO" id="GO:0006221">
    <property type="term" value="P:pyrimidine nucleotide biosynthetic process"/>
    <property type="evidence" value="ECO:0007669"/>
    <property type="project" value="InterPro"/>
</dbReference>
<dbReference type="Gene3D" id="2.40.30.10">
    <property type="entry name" value="Translation factors"/>
    <property type="match status" value="1"/>
</dbReference>
<dbReference type="InterPro" id="IPR050353">
    <property type="entry name" value="PyrK_electron_transfer"/>
</dbReference>
<dbReference type="PROSITE" id="PS51384">
    <property type="entry name" value="FAD_FR"/>
    <property type="match status" value="1"/>
</dbReference>
<sequence length="263" mass="29248">MEFDVEKTYKVSEIRQETDKVKTFFFDFPKKAKPGQFIMLWIPGKEEVPMSVSYSDGKRLAISAFAVGETTETLHTLQVGDLVGIRGPLGNPWTLEGRKLAFVAGGYGSAPLAFFAEELGEDSEISAFLGARTKDLLLFEERLKKSCKEVICTTDDGSYGEKGLVTEPLEKLLQKKEFDTVYVCGPEGLEKAVFDLCEKYDVEMQASLERIFKCGLGMCGACVAGKYRICTDGPVLNREQLRGVEDFGKFSRDKSGRKKNYGS</sequence>
<dbReference type="Proteomes" id="UP000604391">
    <property type="component" value="Unassembled WGS sequence"/>
</dbReference>
<comment type="caution">
    <text evidence="3">The sequence shown here is derived from an EMBL/GenBank/DDBJ whole genome shotgun (WGS) entry which is preliminary data.</text>
</comment>
<evidence type="ECO:0000313" key="4">
    <source>
        <dbReference type="Proteomes" id="UP000604391"/>
    </source>
</evidence>
<dbReference type="InterPro" id="IPR012165">
    <property type="entry name" value="Cyt_c3_hydrogenase_gsu"/>
</dbReference>
<evidence type="ECO:0000313" key="3">
    <source>
        <dbReference type="EMBL" id="HIJ99497.1"/>
    </source>
</evidence>
<accession>A0A832XL68</accession>
<dbReference type="NCBIfam" id="NF000796">
    <property type="entry name" value="PRK00054.1-1"/>
    <property type="match status" value="1"/>
</dbReference>
<keyword evidence="1" id="KW-0479">Metal-binding</keyword>
<reference evidence="3 4" key="1">
    <citation type="journal article" name="Nat. Commun.">
        <title>Undinarchaeota illuminate DPANN phylogeny and the impact of gene transfer on archaeal evolution.</title>
        <authorList>
            <person name="Dombrowski N."/>
            <person name="Williams T.A."/>
            <person name="Sun J."/>
            <person name="Woodcroft B.J."/>
            <person name="Lee J.H."/>
            <person name="Minh B.Q."/>
            <person name="Rinke C."/>
            <person name="Spang A."/>
        </authorList>
    </citation>
    <scope>NUCLEOTIDE SEQUENCE [LARGE SCALE GENOMIC DNA]</scope>
    <source>
        <strain evidence="3">MAG_bin17</strain>
    </source>
</reference>
<dbReference type="SUPFAM" id="SSF63380">
    <property type="entry name" value="Riboflavin synthase domain-like"/>
    <property type="match status" value="1"/>
</dbReference>
<dbReference type="SUPFAM" id="SSF52343">
    <property type="entry name" value="Ferredoxin reductase-like, C-terminal NADP-linked domain"/>
    <property type="match status" value="1"/>
</dbReference>
<gene>
    <name evidence="3" type="ORF">H1011_01575</name>
</gene>
<feature type="binding site" evidence="1">
    <location>
        <position position="214"/>
    </location>
    <ligand>
        <name>[2Fe-2S] cluster</name>
        <dbReference type="ChEBI" id="CHEBI:190135"/>
    </ligand>
</feature>
<keyword evidence="1" id="KW-0411">Iron-sulfur</keyword>
<dbReference type="GO" id="GO:0016491">
    <property type="term" value="F:oxidoreductase activity"/>
    <property type="evidence" value="ECO:0007669"/>
    <property type="project" value="InterPro"/>
</dbReference>
<dbReference type="GO" id="GO:0050660">
    <property type="term" value="F:flavin adenine dinucleotide binding"/>
    <property type="evidence" value="ECO:0007669"/>
    <property type="project" value="InterPro"/>
</dbReference>
<keyword evidence="1" id="KW-0001">2Fe-2S</keyword>
<comment type="cofactor">
    <cofactor evidence="1">
        <name>[2Fe-2S] cluster</name>
        <dbReference type="ChEBI" id="CHEBI:190135"/>
    </cofactor>
    <text evidence="1">Binds 1 [2Fe-2S] cluster per subunit.</text>
</comment>
<dbReference type="InterPro" id="IPR019480">
    <property type="entry name" value="Dihydroorotate_DH_Fe-S-bd"/>
</dbReference>
<evidence type="ECO:0000256" key="1">
    <source>
        <dbReference type="PIRSR" id="PIRSR006816-2"/>
    </source>
</evidence>
<keyword evidence="4" id="KW-1185">Reference proteome</keyword>
<feature type="domain" description="FAD-binding FR-type" evidence="2">
    <location>
        <begin position="4"/>
        <end position="95"/>
    </location>
</feature>
<dbReference type="InterPro" id="IPR017938">
    <property type="entry name" value="Riboflavin_synthase-like_b-brl"/>
</dbReference>
<dbReference type="InterPro" id="IPR017927">
    <property type="entry name" value="FAD-bd_FR_type"/>
</dbReference>
<proteinExistence type="predicted"/>
<dbReference type="InterPro" id="IPR039261">
    <property type="entry name" value="FNR_nucleotide-bd"/>
</dbReference>
<feature type="binding site" evidence="1">
    <location>
        <position position="222"/>
    </location>
    <ligand>
        <name>[2Fe-2S] cluster</name>
        <dbReference type="ChEBI" id="CHEBI:190135"/>
    </ligand>
</feature>
<dbReference type="PIRSF" id="PIRSF006816">
    <property type="entry name" value="Cyc3_hyd_g"/>
    <property type="match status" value="1"/>
</dbReference>
<feature type="binding site" evidence="1">
    <location>
        <position position="230"/>
    </location>
    <ligand>
        <name>[2Fe-2S] cluster</name>
        <dbReference type="ChEBI" id="CHEBI:190135"/>
    </ligand>
</feature>
<name>A0A832XL68_9ARCH</name>
<dbReference type="Pfam" id="PF00175">
    <property type="entry name" value="NAD_binding_1"/>
    <property type="match status" value="1"/>
</dbReference>
<dbReference type="GO" id="GO:0051537">
    <property type="term" value="F:2 iron, 2 sulfur cluster binding"/>
    <property type="evidence" value="ECO:0007669"/>
    <property type="project" value="UniProtKB-KW"/>
</dbReference>
<dbReference type="Pfam" id="PF10418">
    <property type="entry name" value="DHODB_Fe-S_bind"/>
    <property type="match status" value="1"/>
</dbReference>
<dbReference type="PANTHER" id="PTHR43513:SF3">
    <property type="entry name" value="DIHYDROOROTATE DEHYDROGENASE B (NAD(+)), ELECTRON TRANSFER SUBUNIT-RELATED"/>
    <property type="match status" value="1"/>
</dbReference>
<protein>
    <submittedName>
        <fullName evidence="3">Dihydroorotate dehydrogenase electron transfer subunit</fullName>
    </submittedName>
</protein>
<keyword evidence="1" id="KW-0408">Iron</keyword>
<feature type="binding site" evidence="1">
    <location>
        <position position="219"/>
    </location>
    <ligand>
        <name>[2Fe-2S] cluster</name>
        <dbReference type="ChEBI" id="CHEBI:190135"/>
    </ligand>
</feature>
<dbReference type="GO" id="GO:0046872">
    <property type="term" value="F:metal ion binding"/>
    <property type="evidence" value="ECO:0007669"/>
    <property type="project" value="UniProtKB-KW"/>
</dbReference>
<dbReference type="InterPro" id="IPR001433">
    <property type="entry name" value="OxRdtase_FAD/NAD-bd"/>
</dbReference>
<dbReference type="EMBL" id="DVAD01000009">
    <property type="protein sequence ID" value="HIJ99497.1"/>
    <property type="molecule type" value="Genomic_DNA"/>
</dbReference>
<organism evidence="3 4">
    <name type="scientific">Candidatus Undinarchaeum marinum</name>
    <dbReference type="NCBI Taxonomy" id="2756141"/>
    <lineage>
        <taxon>Archaea</taxon>
        <taxon>Candidatus Undinarchaeota</taxon>
        <taxon>Candidatus Undinarchaeia</taxon>
        <taxon>Candidatus Undinarchaeales</taxon>
        <taxon>Candidatus Undinarchaeaceae</taxon>
        <taxon>Candidatus Undinarchaeum</taxon>
    </lineage>
</organism>
<evidence type="ECO:0000259" key="2">
    <source>
        <dbReference type="PROSITE" id="PS51384"/>
    </source>
</evidence>
<dbReference type="PANTHER" id="PTHR43513">
    <property type="entry name" value="DIHYDROOROTATE DEHYDROGENASE B (NAD(+)), ELECTRON TRANSFER SUBUNIT"/>
    <property type="match status" value="1"/>
</dbReference>
<dbReference type="Gene3D" id="3.40.50.80">
    <property type="entry name" value="Nucleotide-binding domain of ferredoxin-NADP reductase (FNR) module"/>
    <property type="match status" value="1"/>
</dbReference>